<sequence length="141" mass="16318">MALLFQCLDKEEKPFPLRPHSIFKGYFEISFSRDLKAKIPKDRVGLVLESLPRNCRIAASSLDLEYESNAQLNLMLEVTDRCRTETDKVSGCPWDKWRLRYNSALCLVLIDKHFDQVRRRARHSHRADWALGQTGGVLISV</sequence>
<protein>
    <submittedName>
        <fullName evidence="1">Uncharacterized protein</fullName>
    </submittedName>
</protein>
<keyword evidence="2" id="KW-1185">Reference proteome</keyword>
<reference evidence="1 2" key="1">
    <citation type="journal article" date="2019" name="Sci. Rep.">
        <title>Orb-weaving spider Araneus ventricosus genome elucidates the spidroin gene catalogue.</title>
        <authorList>
            <person name="Kono N."/>
            <person name="Nakamura H."/>
            <person name="Ohtoshi R."/>
            <person name="Moran D.A.P."/>
            <person name="Shinohara A."/>
            <person name="Yoshida Y."/>
            <person name="Fujiwara M."/>
            <person name="Mori M."/>
            <person name="Tomita M."/>
            <person name="Arakawa K."/>
        </authorList>
    </citation>
    <scope>NUCLEOTIDE SEQUENCE [LARGE SCALE GENOMIC DNA]</scope>
</reference>
<name>A0A4Y2E7S2_ARAVE</name>
<dbReference type="Proteomes" id="UP000499080">
    <property type="component" value="Unassembled WGS sequence"/>
</dbReference>
<accession>A0A4Y2E7S2</accession>
<evidence type="ECO:0000313" key="2">
    <source>
        <dbReference type="Proteomes" id="UP000499080"/>
    </source>
</evidence>
<dbReference type="EMBL" id="BGPR01000516">
    <property type="protein sequence ID" value="GBM24339.1"/>
    <property type="molecule type" value="Genomic_DNA"/>
</dbReference>
<evidence type="ECO:0000313" key="1">
    <source>
        <dbReference type="EMBL" id="GBM24339.1"/>
    </source>
</evidence>
<organism evidence="1 2">
    <name type="scientific">Araneus ventricosus</name>
    <name type="common">Orbweaver spider</name>
    <name type="synonym">Epeira ventricosa</name>
    <dbReference type="NCBI Taxonomy" id="182803"/>
    <lineage>
        <taxon>Eukaryota</taxon>
        <taxon>Metazoa</taxon>
        <taxon>Ecdysozoa</taxon>
        <taxon>Arthropoda</taxon>
        <taxon>Chelicerata</taxon>
        <taxon>Arachnida</taxon>
        <taxon>Araneae</taxon>
        <taxon>Araneomorphae</taxon>
        <taxon>Entelegynae</taxon>
        <taxon>Araneoidea</taxon>
        <taxon>Araneidae</taxon>
        <taxon>Araneus</taxon>
    </lineage>
</organism>
<proteinExistence type="predicted"/>
<dbReference type="AlphaFoldDB" id="A0A4Y2E7S2"/>
<gene>
    <name evidence="1" type="ORF">AVEN_202325_1</name>
</gene>
<comment type="caution">
    <text evidence="1">The sequence shown here is derived from an EMBL/GenBank/DDBJ whole genome shotgun (WGS) entry which is preliminary data.</text>
</comment>